<dbReference type="EMBL" id="MFSP01000096">
    <property type="protein sequence ID" value="OGI66051.1"/>
    <property type="molecule type" value="Genomic_DNA"/>
</dbReference>
<dbReference type="Gene3D" id="2.40.128.520">
    <property type="match status" value="1"/>
</dbReference>
<dbReference type="Pfam" id="PF09917">
    <property type="entry name" value="DUF2147"/>
    <property type="match status" value="1"/>
</dbReference>
<dbReference type="InterPro" id="IPR019223">
    <property type="entry name" value="DUF2147"/>
</dbReference>
<gene>
    <name evidence="3" type="ORF">A2W18_07960</name>
</gene>
<feature type="domain" description="DUF2147" evidence="2">
    <location>
        <begin position="32"/>
        <end position="149"/>
    </location>
</feature>
<dbReference type="AlphaFoldDB" id="A0A1F6V8M3"/>
<feature type="chain" id="PRO_5009527168" description="DUF2147 domain-containing protein" evidence="1">
    <location>
        <begin position="26"/>
        <end position="151"/>
    </location>
</feature>
<name>A0A1F6V8M3_9PROT</name>
<keyword evidence="1" id="KW-0732">Signal</keyword>
<evidence type="ECO:0000256" key="1">
    <source>
        <dbReference type="SAM" id="SignalP"/>
    </source>
</evidence>
<comment type="caution">
    <text evidence="3">The sequence shown here is derived from an EMBL/GenBank/DDBJ whole genome shotgun (WGS) entry which is preliminary data.</text>
</comment>
<proteinExistence type="predicted"/>
<feature type="signal peptide" evidence="1">
    <location>
        <begin position="1"/>
        <end position="25"/>
    </location>
</feature>
<reference evidence="3 4" key="1">
    <citation type="journal article" date="2016" name="Nat. Commun.">
        <title>Thousands of microbial genomes shed light on interconnected biogeochemical processes in an aquifer system.</title>
        <authorList>
            <person name="Anantharaman K."/>
            <person name="Brown C.T."/>
            <person name="Hug L.A."/>
            <person name="Sharon I."/>
            <person name="Castelle C.J."/>
            <person name="Probst A.J."/>
            <person name="Thomas B.C."/>
            <person name="Singh A."/>
            <person name="Wilkins M.J."/>
            <person name="Karaoz U."/>
            <person name="Brodie E.L."/>
            <person name="Williams K.H."/>
            <person name="Hubbard S.S."/>
            <person name="Banfield J.F."/>
        </authorList>
    </citation>
    <scope>NUCLEOTIDE SEQUENCE [LARGE SCALE GENOMIC DNA]</scope>
</reference>
<protein>
    <recommendedName>
        <fullName evidence="2">DUF2147 domain-containing protein</fullName>
    </recommendedName>
</protein>
<evidence type="ECO:0000313" key="4">
    <source>
        <dbReference type="Proteomes" id="UP000179076"/>
    </source>
</evidence>
<dbReference type="PANTHER" id="PTHR36919:SF3">
    <property type="entry name" value="BLL5882 PROTEIN"/>
    <property type="match status" value="1"/>
</dbReference>
<sequence length="151" mass="16879">MRRSNFHLLIPILFIAASSSVETFAAEATPIGVWKTVDDDTGEPKSLVRIVDVNGELRGTIEKVFSPPAKKPDPICEKCEGERKDKPVVGMNIMSGLKKSGDLEWSGGEILDPANGKTYRCKVTVIEDGKKLEMRGYVAFFYRTQTWLREE</sequence>
<dbReference type="PANTHER" id="PTHR36919">
    <property type="entry name" value="BLR1215 PROTEIN"/>
    <property type="match status" value="1"/>
</dbReference>
<accession>A0A1F6V8M3</accession>
<evidence type="ECO:0000259" key="2">
    <source>
        <dbReference type="Pfam" id="PF09917"/>
    </source>
</evidence>
<evidence type="ECO:0000313" key="3">
    <source>
        <dbReference type="EMBL" id="OGI66051.1"/>
    </source>
</evidence>
<organism evidence="3 4">
    <name type="scientific">Candidatus Muproteobacteria bacterium RBG_16_60_9</name>
    <dbReference type="NCBI Taxonomy" id="1817755"/>
    <lineage>
        <taxon>Bacteria</taxon>
        <taxon>Pseudomonadati</taxon>
        <taxon>Pseudomonadota</taxon>
        <taxon>Candidatus Muproteobacteria</taxon>
    </lineage>
</organism>
<dbReference type="Proteomes" id="UP000179076">
    <property type="component" value="Unassembled WGS sequence"/>
</dbReference>